<keyword evidence="2" id="KW-1185">Reference proteome</keyword>
<dbReference type="RefSeq" id="WP_085102105.1">
    <property type="nucleotide sequence ID" value="NZ_FWZU01000003.1"/>
</dbReference>
<name>A0A1X7DQQ0_9BACT</name>
<evidence type="ECO:0000313" key="1">
    <source>
        <dbReference type="EMBL" id="SMF19640.1"/>
    </source>
</evidence>
<dbReference type="NCBIfam" id="NF041863">
    <property type="entry name" value="DVU0524_fam"/>
    <property type="match status" value="1"/>
</dbReference>
<accession>A0A1X7DQQ0</accession>
<proteinExistence type="predicted"/>
<organism evidence="1 2">
    <name type="scientific">Desulfovibrio gilichinskyi</name>
    <dbReference type="NCBI Taxonomy" id="1519643"/>
    <lineage>
        <taxon>Bacteria</taxon>
        <taxon>Pseudomonadati</taxon>
        <taxon>Thermodesulfobacteriota</taxon>
        <taxon>Desulfovibrionia</taxon>
        <taxon>Desulfovibrionales</taxon>
        <taxon>Desulfovibrionaceae</taxon>
        <taxon>Desulfovibrio</taxon>
    </lineage>
</organism>
<dbReference type="STRING" id="1519643.SAMN06295933_2201"/>
<protein>
    <submittedName>
        <fullName evidence="1">Uncharacterized protein</fullName>
    </submittedName>
</protein>
<dbReference type="OrthoDB" id="5471208at2"/>
<sequence length="138" mass="16009">MANNPAEIRNMLRTYGKQLTNAKRLARFRRALKMSEPVDVVTISRQARRRELVEKISREIIENLIVSGNENPVVSDILEQLELDFGEKHLFEYPLDGSDVQVLKENDQGVILLSPDEMSEVMNRLWEITLEKVDRTML</sequence>
<dbReference type="Proteomes" id="UP000192906">
    <property type="component" value="Unassembled WGS sequence"/>
</dbReference>
<dbReference type="EMBL" id="FWZU01000003">
    <property type="protein sequence ID" value="SMF19640.1"/>
    <property type="molecule type" value="Genomic_DNA"/>
</dbReference>
<reference evidence="2" key="1">
    <citation type="submission" date="2017-04" db="EMBL/GenBank/DDBJ databases">
        <authorList>
            <person name="Varghese N."/>
            <person name="Submissions S."/>
        </authorList>
    </citation>
    <scope>NUCLEOTIDE SEQUENCE [LARGE SCALE GENOMIC DNA]</scope>
    <source>
        <strain evidence="2">K3S</strain>
    </source>
</reference>
<dbReference type="AlphaFoldDB" id="A0A1X7DQQ0"/>
<dbReference type="InterPro" id="IPR049840">
    <property type="entry name" value="DVU0524-like"/>
</dbReference>
<gene>
    <name evidence="1" type="ORF">SAMN06295933_2201</name>
</gene>
<evidence type="ECO:0000313" key="2">
    <source>
        <dbReference type="Proteomes" id="UP000192906"/>
    </source>
</evidence>